<comment type="catalytic activity">
    <reaction evidence="4">
        <text>3-O-(N-acetyl-beta-D-glucosaminyl)-L-seryl-[protein] + H2O = N-acetyl-D-glucosamine + L-seryl-[protein]</text>
        <dbReference type="Rhea" id="RHEA:48876"/>
        <dbReference type="Rhea" id="RHEA-COMP:9863"/>
        <dbReference type="Rhea" id="RHEA-COMP:12251"/>
        <dbReference type="ChEBI" id="CHEBI:15377"/>
        <dbReference type="ChEBI" id="CHEBI:29999"/>
        <dbReference type="ChEBI" id="CHEBI:90838"/>
        <dbReference type="ChEBI" id="CHEBI:506227"/>
        <dbReference type="EC" id="3.2.1.169"/>
    </reaction>
</comment>
<evidence type="ECO:0000256" key="6">
    <source>
        <dbReference type="ARBA" id="ARBA00066938"/>
    </source>
</evidence>
<dbReference type="InterPro" id="IPR017853">
    <property type="entry name" value="GH"/>
</dbReference>
<feature type="region of interest" description="Disordered" evidence="8">
    <location>
        <begin position="442"/>
        <end position="461"/>
    </location>
</feature>
<proteinExistence type="predicted"/>
<evidence type="ECO:0000313" key="10">
    <source>
        <dbReference type="Proteomes" id="UP000887572"/>
    </source>
</evidence>
<dbReference type="InterPro" id="IPR051822">
    <property type="entry name" value="Glycosyl_Hydrolase_84"/>
</dbReference>
<name>A0A914H9V9_GLORO</name>
<protein>
    <recommendedName>
        <fullName evidence="6">protein O-GlcNAcase</fullName>
        <ecNumber evidence="6">3.2.1.169</ecNumber>
    </recommendedName>
    <alternativeName>
        <fullName evidence="3">Beta-N-acetylhexosaminidase</fullName>
    </alternativeName>
    <alternativeName>
        <fullName evidence="7">Beta-hexosaminidase</fullName>
    </alternativeName>
</protein>
<dbReference type="AlphaFoldDB" id="A0A914H9V9"/>
<dbReference type="PROSITE" id="PS52009">
    <property type="entry name" value="GH84"/>
    <property type="match status" value="1"/>
</dbReference>
<dbReference type="WBParaSite" id="Gr19_v10_g1539.t1">
    <property type="protein sequence ID" value="Gr19_v10_g1539.t1"/>
    <property type="gene ID" value="Gr19_v10_g1539"/>
</dbReference>
<evidence type="ECO:0000256" key="2">
    <source>
        <dbReference type="ARBA" id="ARBA00023295"/>
    </source>
</evidence>
<evidence type="ECO:0000259" key="9">
    <source>
        <dbReference type="PROSITE" id="PS52009"/>
    </source>
</evidence>
<keyword evidence="2" id="KW-0326">Glycosidase</keyword>
<evidence type="ECO:0000256" key="4">
    <source>
        <dbReference type="ARBA" id="ARBA00050933"/>
    </source>
</evidence>
<organism evidence="10 11">
    <name type="scientific">Globodera rostochiensis</name>
    <name type="common">Golden nematode worm</name>
    <name type="synonym">Heterodera rostochiensis</name>
    <dbReference type="NCBI Taxonomy" id="31243"/>
    <lineage>
        <taxon>Eukaryota</taxon>
        <taxon>Metazoa</taxon>
        <taxon>Ecdysozoa</taxon>
        <taxon>Nematoda</taxon>
        <taxon>Chromadorea</taxon>
        <taxon>Rhabditida</taxon>
        <taxon>Tylenchina</taxon>
        <taxon>Tylenchomorpha</taxon>
        <taxon>Tylenchoidea</taxon>
        <taxon>Heteroderidae</taxon>
        <taxon>Heteroderinae</taxon>
        <taxon>Globodera</taxon>
    </lineage>
</organism>
<dbReference type="Proteomes" id="UP000887572">
    <property type="component" value="Unplaced"/>
</dbReference>
<dbReference type="GO" id="GO:0102571">
    <property type="term" value="F:[protein]-3-O-(N-acetyl-D-glucosaminyl)-L-serine/L-threonine O-N-acetyl-alpha-D-glucosaminase activity"/>
    <property type="evidence" value="ECO:0007669"/>
    <property type="project" value="UniProtKB-EC"/>
</dbReference>
<evidence type="ECO:0000256" key="7">
    <source>
        <dbReference type="ARBA" id="ARBA00076634"/>
    </source>
</evidence>
<dbReference type="InterPro" id="IPR011496">
    <property type="entry name" value="O-GlcNAcase_cat"/>
</dbReference>
<evidence type="ECO:0000256" key="3">
    <source>
        <dbReference type="ARBA" id="ARBA00030512"/>
    </source>
</evidence>
<evidence type="ECO:0000256" key="1">
    <source>
        <dbReference type="ARBA" id="ARBA00022801"/>
    </source>
</evidence>
<sequence length="828" mass="92288">MAEKGYICGVVEGFYGRPWTTEQRKHLFTLLRKFGMNTYLYAPKDDLKHRAEWRLLYTPEEAALLESLIKAAKDNGITFVYALSPGIDIVYSSAKELKAIRDKLTQVRSLGCTAFSLLFDDIEASMNEMDRKQFSSFALAQLTVSNSIFESLGCSPFFFCPTEYCESSASPSLEESNYLNLLGSKLHPDIHILWTGPRVVSRFLTVDHLQKVTNVLRRKPLIWDNLHANDYDPKRVFMGPFLGRSVAIKNVTSGLLLNPNCKYEANYVPFFTLAEWVQSGLDAPKVEEDSNVVLESSVSEEAMKVVERSRSTRLYHPITSLRRALDDWLPQFYRGPGPTIPPLSQRETQSIATVIGPSMMRSSSEVPPTQIRTCEGNEFLTDLPPPIYTSPIGSATTVTAHDASSSSTEPQTVNSLTVNYNEPMEIPILGGKDMSTTDRAKETDSMEFGEEQTTTNGRIGDGHKSPLVSLNGSDVGKINLESVALFVDIFYLPFDYGKRGAGPESNECEEWHRRFKEFSRTTNQLTELYKHVIHLPNKSLLQEIFPYLWEAQGLFSVLCALLKWMRKGNLLIAPTESSTWGLEDVDADSEPWALGGGFLPDMQKLVIASPKVGEMFTVKYAIPLSLTCYSIRPVDLLSLDKLVLFDLFALSGEKNLAKSVTCLAENASFRPEEFFFDLTFAPFLKYGAPSHHFAAECADEDANGEANSSDGALCSLALGILNASGLVESFNSEFIAKFRQKYLPPLVNEQQMEEDTHSTGDNTSLDAEMIVQSLVEIRWLMGSNGFFTIVGSDCGERIELLTRLGLQPLVHRDIDGLKDGFVVMGHAL</sequence>
<keyword evidence="10" id="KW-1185">Reference proteome</keyword>
<feature type="domain" description="GH84" evidence="9">
    <location>
        <begin position="6"/>
        <end position="281"/>
    </location>
</feature>
<dbReference type="Gene3D" id="1.20.58.240">
    <property type="entry name" value="STAT, domain 1"/>
    <property type="match status" value="1"/>
</dbReference>
<comment type="catalytic activity">
    <reaction evidence="5">
        <text>3-O-(N-acetyl-beta-D-glucosaminyl)-L-threonyl-[protein] + H2O = L-threonyl-[protein] + N-acetyl-D-glucosamine</text>
        <dbReference type="Rhea" id="RHEA:48892"/>
        <dbReference type="Rhea" id="RHEA-COMP:11060"/>
        <dbReference type="Rhea" id="RHEA-COMP:12252"/>
        <dbReference type="ChEBI" id="CHEBI:15377"/>
        <dbReference type="ChEBI" id="CHEBI:30013"/>
        <dbReference type="ChEBI" id="CHEBI:90840"/>
        <dbReference type="ChEBI" id="CHEBI:506227"/>
        <dbReference type="EC" id="3.2.1.169"/>
    </reaction>
</comment>
<evidence type="ECO:0000313" key="11">
    <source>
        <dbReference type="WBParaSite" id="Gr19_v10_g1539.t1"/>
    </source>
</evidence>
<reference evidence="11" key="1">
    <citation type="submission" date="2022-11" db="UniProtKB">
        <authorList>
            <consortium name="WormBaseParasite"/>
        </authorList>
    </citation>
    <scope>IDENTIFICATION</scope>
</reference>
<evidence type="ECO:0000256" key="8">
    <source>
        <dbReference type="SAM" id="MobiDB-lite"/>
    </source>
</evidence>
<dbReference type="EC" id="3.2.1.169" evidence="6"/>
<dbReference type="Gene3D" id="3.20.20.80">
    <property type="entry name" value="Glycosidases"/>
    <property type="match status" value="1"/>
</dbReference>
<dbReference type="GO" id="GO:1901135">
    <property type="term" value="P:carbohydrate derivative metabolic process"/>
    <property type="evidence" value="ECO:0007669"/>
    <property type="project" value="UniProtKB-ARBA"/>
</dbReference>
<dbReference type="Pfam" id="PF07555">
    <property type="entry name" value="NAGidase"/>
    <property type="match status" value="1"/>
</dbReference>
<evidence type="ECO:0000256" key="5">
    <source>
        <dbReference type="ARBA" id="ARBA00052136"/>
    </source>
</evidence>
<keyword evidence="1" id="KW-0378">Hydrolase</keyword>
<dbReference type="PANTHER" id="PTHR13170:SF16">
    <property type="entry name" value="PROTEIN O-GLCNACASE"/>
    <property type="match status" value="1"/>
</dbReference>
<dbReference type="GO" id="GO:0015929">
    <property type="term" value="F:hexosaminidase activity"/>
    <property type="evidence" value="ECO:0007669"/>
    <property type="project" value="UniProtKB-ARBA"/>
</dbReference>
<accession>A0A914H9V9</accession>
<dbReference type="FunFam" id="3.20.20.80:FF:000009">
    <property type="entry name" value="O-GlcNAcase BT_4395"/>
    <property type="match status" value="1"/>
</dbReference>
<dbReference type="PANTHER" id="PTHR13170">
    <property type="entry name" value="O-GLCNACASE"/>
    <property type="match status" value="1"/>
</dbReference>
<dbReference type="SUPFAM" id="SSF51445">
    <property type="entry name" value="(Trans)glycosidases"/>
    <property type="match status" value="1"/>
</dbReference>